<dbReference type="Proteomes" id="UP000002526">
    <property type="component" value="Chromosome"/>
</dbReference>
<gene>
    <name evidence="2" type="ordered locus">bsl3716</name>
</gene>
<dbReference type="OrthoDB" id="8220521at2"/>
<name>Q89NW7_BRADU</name>
<proteinExistence type="predicted"/>
<evidence type="ECO:0000313" key="3">
    <source>
        <dbReference type="Proteomes" id="UP000002526"/>
    </source>
</evidence>
<protein>
    <submittedName>
        <fullName evidence="2">Bsl3716 protein</fullName>
    </submittedName>
</protein>
<feature type="region of interest" description="Disordered" evidence="1">
    <location>
        <begin position="29"/>
        <end position="63"/>
    </location>
</feature>
<evidence type="ECO:0000256" key="1">
    <source>
        <dbReference type="SAM" id="MobiDB-lite"/>
    </source>
</evidence>
<keyword evidence="3" id="KW-1185">Reference proteome</keyword>
<dbReference type="EMBL" id="BA000040">
    <property type="protein sequence ID" value="BAC48981.1"/>
    <property type="molecule type" value="Genomic_DNA"/>
</dbReference>
<sequence>MKCPGAPKTSGCAFIDVSNARCHMTLRGKFEEPAGEDQGWSQQGTAEEERGAASQPLRAKAVG</sequence>
<accession>Q89NW7</accession>
<dbReference type="AlphaFoldDB" id="Q89NW7"/>
<dbReference type="HOGENOM" id="CLU_2876919_0_0_5"/>
<dbReference type="EnsemblBacteria" id="BAC48981">
    <property type="protein sequence ID" value="BAC48981"/>
    <property type="gene ID" value="BAC48981"/>
</dbReference>
<reference evidence="3" key="1">
    <citation type="journal article" date="2002" name="DNA Res.">
        <title>Complete genomic sequence of nitrogen-fixing symbiotic bacterium Bradyrhizobium japonicum USDA110.</title>
        <authorList>
            <person name="Kaneko T."/>
            <person name="Nakamura Y."/>
            <person name="Sato S."/>
            <person name="Minamisawa K."/>
            <person name="Uchiumi T."/>
            <person name="Sasamoto S."/>
            <person name="Watanabe A."/>
            <person name="Idesawa K."/>
            <person name="Iriguchi M."/>
            <person name="Kawashima K."/>
            <person name="Kohara M."/>
            <person name="Matsumoto M."/>
            <person name="Shimpo S."/>
            <person name="Tsuruoka H."/>
            <person name="Wada T."/>
            <person name="Yamada M."/>
            <person name="Tabata S."/>
        </authorList>
    </citation>
    <scope>NUCLEOTIDE SEQUENCE [LARGE SCALE GENOMIC DNA]</scope>
    <source>
        <strain evidence="3">JCM 10833 / BCRC 13528 / IAM 13628 / NBRC 14792 / USDA 110</strain>
    </source>
</reference>
<dbReference type="InParanoid" id="Q89NW7"/>
<evidence type="ECO:0000313" key="2">
    <source>
        <dbReference type="EMBL" id="BAC48981.1"/>
    </source>
</evidence>
<dbReference type="KEGG" id="bja:bsl3716"/>
<organism evidence="2 3">
    <name type="scientific">Bradyrhizobium diazoefficiens (strain JCM 10833 / BCRC 13528 / IAM 13628 / NBRC 14792 / USDA 110)</name>
    <dbReference type="NCBI Taxonomy" id="224911"/>
    <lineage>
        <taxon>Bacteria</taxon>
        <taxon>Pseudomonadati</taxon>
        <taxon>Pseudomonadota</taxon>
        <taxon>Alphaproteobacteria</taxon>
        <taxon>Hyphomicrobiales</taxon>
        <taxon>Nitrobacteraceae</taxon>
        <taxon>Bradyrhizobium</taxon>
    </lineage>
</organism>